<dbReference type="AlphaFoldDB" id="A0A1V6S8D8"/>
<comment type="caution">
    <text evidence="5">The sequence shown here is derived from an EMBL/GenBank/DDBJ whole genome shotgun (WGS) entry which is preliminary data.</text>
</comment>
<evidence type="ECO:0000313" key="6">
    <source>
        <dbReference type="Proteomes" id="UP000191518"/>
    </source>
</evidence>
<dbReference type="STRING" id="29845.A0A1V6S8D8"/>
<dbReference type="InterPro" id="IPR002110">
    <property type="entry name" value="Ankyrin_rpt"/>
</dbReference>
<feature type="region of interest" description="Disordered" evidence="4">
    <location>
        <begin position="1"/>
        <end position="23"/>
    </location>
</feature>
<dbReference type="SMART" id="SM00248">
    <property type="entry name" value="ANK"/>
    <property type="match status" value="5"/>
</dbReference>
<dbReference type="EMBL" id="MDYP01000004">
    <property type="protein sequence ID" value="OQE10301.1"/>
    <property type="molecule type" value="Genomic_DNA"/>
</dbReference>
<sequence length="287" mass="31789">MDVLPPPDYPPVQPSDYPQIPTRTPPATLEVLRASCVSGDIQKFREILESQISSSEGFDICDFYAIIIEAIKRNDVQFIKELLDHGLPMDPLYTLEAVNMKAKDALEVFLENGWNINQPMSELKPPVLGYAIADEEMVAWLLDHGADPNRQCVIDLTPLSLAVESAPVSVIQLMLSRGGDVRKGQLLYHAIERHSDNIAVLSLLVGKGAAINSTMYEDHYPSRALFSFMDLGTPLHKATELGKADVVRYLVSNGADLNNKDAKGRTALEYARMLNQREVTNALEKGK</sequence>
<dbReference type="Pfam" id="PF12796">
    <property type="entry name" value="Ank_2"/>
    <property type="match status" value="1"/>
</dbReference>
<evidence type="ECO:0000256" key="4">
    <source>
        <dbReference type="SAM" id="MobiDB-lite"/>
    </source>
</evidence>
<dbReference type="InterPro" id="IPR036770">
    <property type="entry name" value="Ankyrin_rpt-contain_sf"/>
</dbReference>
<dbReference type="PROSITE" id="PS50088">
    <property type="entry name" value="ANK_REPEAT"/>
    <property type="match status" value="1"/>
</dbReference>
<accession>A0A1V6S8D8</accession>
<reference evidence="6" key="1">
    <citation type="journal article" date="2017" name="Nat. Microbiol.">
        <title>Global analysis of biosynthetic gene clusters reveals vast potential of secondary metabolite production in Penicillium species.</title>
        <authorList>
            <person name="Nielsen J.C."/>
            <person name="Grijseels S."/>
            <person name="Prigent S."/>
            <person name="Ji B."/>
            <person name="Dainat J."/>
            <person name="Nielsen K.F."/>
            <person name="Frisvad J.C."/>
            <person name="Workman M."/>
            <person name="Nielsen J."/>
        </authorList>
    </citation>
    <scope>NUCLEOTIDE SEQUENCE [LARGE SCALE GENOMIC DNA]</scope>
    <source>
        <strain evidence="6">IBT 29486</strain>
    </source>
</reference>
<dbReference type="InterPro" id="IPR050745">
    <property type="entry name" value="Multifunctional_regulatory"/>
</dbReference>
<evidence type="ECO:0000313" key="5">
    <source>
        <dbReference type="EMBL" id="OQE10301.1"/>
    </source>
</evidence>
<name>A0A1V6S8D8_9EURO</name>
<evidence type="ECO:0000256" key="2">
    <source>
        <dbReference type="ARBA" id="ARBA00023043"/>
    </source>
</evidence>
<keyword evidence="1" id="KW-0677">Repeat</keyword>
<feature type="repeat" description="ANK" evidence="3">
    <location>
        <begin position="230"/>
        <end position="262"/>
    </location>
</feature>
<feature type="compositionally biased region" description="Pro residues" evidence="4">
    <location>
        <begin position="1"/>
        <end position="13"/>
    </location>
</feature>
<dbReference type="Gene3D" id="1.25.40.20">
    <property type="entry name" value="Ankyrin repeat-containing domain"/>
    <property type="match status" value="2"/>
</dbReference>
<dbReference type="PANTHER" id="PTHR24189:SF50">
    <property type="entry name" value="ANKYRIN REPEAT AND SOCS BOX PROTEIN 2"/>
    <property type="match status" value="1"/>
</dbReference>
<dbReference type="PANTHER" id="PTHR24189">
    <property type="entry name" value="MYOTROPHIN"/>
    <property type="match status" value="1"/>
</dbReference>
<keyword evidence="2 3" id="KW-0040">ANK repeat</keyword>
<gene>
    <name evidence="5" type="ORF">PENVUL_c004G09886</name>
</gene>
<dbReference type="PROSITE" id="PS50297">
    <property type="entry name" value="ANK_REP_REGION"/>
    <property type="match status" value="1"/>
</dbReference>
<keyword evidence="6" id="KW-1185">Reference proteome</keyword>
<dbReference type="SUPFAM" id="SSF48403">
    <property type="entry name" value="Ankyrin repeat"/>
    <property type="match status" value="1"/>
</dbReference>
<dbReference type="Proteomes" id="UP000191518">
    <property type="component" value="Unassembled WGS sequence"/>
</dbReference>
<organism evidence="5 6">
    <name type="scientific">Penicillium vulpinum</name>
    <dbReference type="NCBI Taxonomy" id="29845"/>
    <lineage>
        <taxon>Eukaryota</taxon>
        <taxon>Fungi</taxon>
        <taxon>Dikarya</taxon>
        <taxon>Ascomycota</taxon>
        <taxon>Pezizomycotina</taxon>
        <taxon>Eurotiomycetes</taxon>
        <taxon>Eurotiomycetidae</taxon>
        <taxon>Eurotiales</taxon>
        <taxon>Aspergillaceae</taxon>
        <taxon>Penicillium</taxon>
    </lineage>
</organism>
<protein>
    <submittedName>
        <fullName evidence="5">Uncharacterized protein</fullName>
    </submittedName>
</protein>
<evidence type="ECO:0000256" key="1">
    <source>
        <dbReference type="ARBA" id="ARBA00022737"/>
    </source>
</evidence>
<proteinExistence type="predicted"/>
<dbReference type="OrthoDB" id="426293at2759"/>
<evidence type="ECO:0000256" key="3">
    <source>
        <dbReference type="PROSITE-ProRule" id="PRU00023"/>
    </source>
</evidence>